<reference evidence="4" key="3">
    <citation type="submission" date="2015-06" db="UniProtKB">
        <authorList>
            <consortium name="EnsemblProtists"/>
        </authorList>
    </citation>
    <scope>IDENTIFICATION</scope>
</reference>
<dbReference type="Gene3D" id="3.30.800.10">
    <property type="entry name" value="Phosphatidylinositol Phosphate Kinase II Beta"/>
    <property type="match status" value="1"/>
</dbReference>
<accession>L1JHN6</accession>
<dbReference type="GeneID" id="17304596"/>
<dbReference type="EnsemblProtists" id="EKX47812">
    <property type="protein sequence ID" value="EKX47812"/>
    <property type="gene ID" value="GUITHDRAFT_162587"/>
</dbReference>
<keyword evidence="5" id="KW-1185">Reference proteome</keyword>
<dbReference type="GO" id="GO:0046854">
    <property type="term" value="P:phosphatidylinositol phosphate biosynthetic process"/>
    <property type="evidence" value="ECO:0007669"/>
    <property type="project" value="TreeGrafter"/>
</dbReference>
<dbReference type="PaxDb" id="55529-EKX47812"/>
<dbReference type="Pfam" id="PF01504">
    <property type="entry name" value="PIP5K"/>
    <property type="match status" value="2"/>
</dbReference>
<dbReference type="Proteomes" id="UP000011087">
    <property type="component" value="Unassembled WGS sequence"/>
</dbReference>
<protein>
    <recommendedName>
        <fullName evidence="2">PIPK domain-containing protein</fullName>
    </recommendedName>
</protein>
<dbReference type="PANTHER" id="PTHR23086">
    <property type="entry name" value="PHOSPHATIDYLINOSITOL-4-PHOSPHATE 5-KINASE"/>
    <property type="match status" value="1"/>
</dbReference>
<dbReference type="InterPro" id="IPR027483">
    <property type="entry name" value="PInositol-4-P-4/5-kinase_C_sf"/>
</dbReference>
<dbReference type="InterPro" id="IPR027484">
    <property type="entry name" value="PInositol-4-P-5-kinase_N"/>
</dbReference>
<keyword evidence="1" id="KW-0808">Transferase</keyword>
<proteinExistence type="predicted"/>
<dbReference type="HOGENOM" id="CLU_581980_0_0_1"/>
<organism evidence="3">
    <name type="scientific">Guillardia theta (strain CCMP2712)</name>
    <name type="common">Cryptophyte</name>
    <dbReference type="NCBI Taxonomy" id="905079"/>
    <lineage>
        <taxon>Eukaryota</taxon>
        <taxon>Cryptophyceae</taxon>
        <taxon>Pyrenomonadales</taxon>
        <taxon>Geminigeraceae</taxon>
        <taxon>Guillardia</taxon>
    </lineage>
</organism>
<dbReference type="AlphaFoldDB" id="L1JHN6"/>
<dbReference type="PANTHER" id="PTHR23086:SF8">
    <property type="entry name" value="PHOSPHATIDYLINOSITOL 5-PHOSPHATE 4-KINASE, ISOFORM A"/>
    <property type="match status" value="1"/>
</dbReference>
<reference evidence="3 5" key="1">
    <citation type="journal article" date="2012" name="Nature">
        <title>Algal genomes reveal evolutionary mosaicism and the fate of nucleomorphs.</title>
        <authorList>
            <consortium name="DOE Joint Genome Institute"/>
            <person name="Curtis B.A."/>
            <person name="Tanifuji G."/>
            <person name="Burki F."/>
            <person name="Gruber A."/>
            <person name="Irimia M."/>
            <person name="Maruyama S."/>
            <person name="Arias M.C."/>
            <person name="Ball S.G."/>
            <person name="Gile G.H."/>
            <person name="Hirakawa Y."/>
            <person name="Hopkins J.F."/>
            <person name="Kuo A."/>
            <person name="Rensing S.A."/>
            <person name="Schmutz J."/>
            <person name="Symeonidi A."/>
            <person name="Elias M."/>
            <person name="Eveleigh R.J."/>
            <person name="Herman E.K."/>
            <person name="Klute M.J."/>
            <person name="Nakayama T."/>
            <person name="Obornik M."/>
            <person name="Reyes-Prieto A."/>
            <person name="Armbrust E.V."/>
            <person name="Aves S.J."/>
            <person name="Beiko R.G."/>
            <person name="Coutinho P."/>
            <person name="Dacks J.B."/>
            <person name="Durnford D.G."/>
            <person name="Fast N.M."/>
            <person name="Green B.R."/>
            <person name="Grisdale C.J."/>
            <person name="Hempel F."/>
            <person name="Henrissat B."/>
            <person name="Hoppner M.P."/>
            <person name="Ishida K."/>
            <person name="Kim E."/>
            <person name="Koreny L."/>
            <person name="Kroth P.G."/>
            <person name="Liu Y."/>
            <person name="Malik S.B."/>
            <person name="Maier U.G."/>
            <person name="McRose D."/>
            <person name="Mock T."/>
            <person name="Neilson J.A."/>
            <person name="Onodera N.T."/>
            <person name="Poole A.M."/>
            <person name="Pritham E.J."/>
            <person name="Richards T.A."/>
            <person name="Rocap G."/>
            <person name="Roy S.W."/>
            <person name="Sarai C."/>
            <person name="Schaack S."/>
            <person name="Shirato S."/>
            <person name="Slamovits C.H."/>
            <person name="Spencer D.F."/>
            <person name="Suzuki S."/>
            <person name="Worden A.Z."/>
            <person name="Zauner S."/>
            <person name="Barry K."/>
            <person name="Bell C."/>
            <person name="Bharti A.K."/>
            <person name="Crow J.A."/>
            <person name="Grimwood J."/>
            <person name="Kramer R."/>
            <person name="Lindquist E."/>
            <person name="Lucas S."/>
            <person name="Salamov A."/>
            <person name="McFadden G.I."/>
            <person name="Lane C.E."/>
            <person name="Keeling P.J."/>
            <person name="Gray M.W."/>
            <person name="Grigoriev I.V."/>
            <person name="Archibald J.M."/>
        </authorList>
    </citation>
    <scope>NUCLEOTIDE SEQUENCE</scope>
    <source>
        <strain evidence="3 5">CCMP2712</strain>
    </source>
</reference>
<evidence type="ECO:0000313" key="5">
    <source>
        <dbReference type="Proteomes" id="UP000011087"/>
    </source>
</evidence>
<evidence type="ECO:0000259" key="2">
    <source>
        <dbReference type="PROSITE" id="PS51455"/>
    </source>
</evidence>
<gene>
    <name evidence="3" type="ORF">GUITHDRAFT_162587</name>
</gene>
<dbReference type="SMART" id="SM00330">
    <property type="entry name" value="PIPKc"/>
    <property type="match status" value="1"/>
</dbReference>
<dbReference type="Gene3D" id="3.30.810.10">
    <property type="entry name" value="2-Layer Sandwich"/>
    <property type="match status" value="2"/>
</dbReference>
<dbReference type="STRING" id="905079.L1JHN6"/>
<keyword evidence="1" id="KW-0067">ATP-binding</keyword>
<keyword evidence="1" id="KW-0547">Nucleotide-binding</keyword>
<dbReference type="RefSeq" id="XP_005834792.1">
    <property type="nucleotide sequence ID" value="XM_005834735.1"/>
</dbReference>
<dbReference type="KEGG" id="gtt:GUITHDRAFT_162587"/>
<evidence type="ECO:0000313" key="4">
    <source>
        <dbReference type="EnsemblProtists" id="EKX47812"/>
    </source>
</evidence>
<name>L1JHN6_GUITC</name>
<dbReference type="PROSITE" id="PS51455">
    <property type="entry name" value="PIPK"/>
    <property type="match status" value="1"/>
</dbReference>
<dbReference type="GO" id="GO:0005886">
    <property type="term" value="C:plasma membrane"/>
    <property type="evidence" value="ECO:0007669"/>
    <property type="project" value="TreeGrafter"/>
</dbReference>
<dbReference type="eggNOG" id="KOG0229">
    <property type="taxonomic scope" value="Eukaryota"/>
</dbReference>
<dbReference type="EMBL" id="JH992988">
    <property type="protein sequence ID" value="EKX47812.1"/>
    <property type="molecule type" value="Genomic_DNA"/>
</dbReference>
<dbReference type="GO" id="GO:0005524">
    <property type="term" value="F:ATP binding"/>
    <property type="evidence" value="ECO:0007669"/>
    <property type="project" value="UniProtKB-UniRule"/>
</dbReference>
<evidence type="ECO:0000256" key="1">
    <source>
        <dbReference type="PROSITE-ProRule" id="PRU00781"/>
    </source>
</evidence>
<evidence type="ECO:0000313" key="3">
    <source>
        <dbReference type="EMBL" id="EKX47812.1"/>
    </source>
</evidence>
<sequence>MKMIKMLPEYLNHISQKPSLLMRICGLYRVSVSKDQVPKFFFVALSVFDTGDLGLHKQYDVKGSTYGRTSNPSDSVRKDNDWINEKMEIHLPVGLKRSLGVFVQAYALEEDSRFLKKQSVLDYSILIGIHDRASNDEGVKFRGVKLLQGILRKKILPLIRAIKNMKEASKQEVKPIWSGQEKKPWKFAQTFSHKVFAGTSSIKLDDLKPKPLRDLDDLSRLTPNGMNEISEMENVEDANRSSLSNLNKFPSPPPWQVHTNAHHDLDIELPSFTRVSSAPAMTQQQKEEIDFDELKKRFVIEKKKFAQNKKNEATKPSQRKLRHNLLSVFTDFEGEARIDRLKGWEGLHGPICGDLEEGENGRFIYFIGIIDFLIPWDSRKKAEFCANLMLGKGLAGSCVPPNTYAKRQTDFVISKMLGLFDIRSANSYASSSMFSIPPRVSTPLDEFLREWKTNGNYHASFDSRTENDGR</sequence>
<keyword evidence="1" id="KW-0418">Kinase</keyword>
<feature type="domain" description="PIPK" evidence="2">
    <location>
        <begin position="1"/>
        <end position="416"/>
    </location>
</feature>
<dbReference type="SUPFAM" id="SSF56104">
    <property type="entry name" value="SAICAR synthase-like"/>
    <property type="match status" value="1"/>
</dbReference>
<reference evidence="5" key="2">
    <citation type="submission" date="2012-11" db="EMBL/GenBank/DDBJ databases">
        <authorList>
            <person name="Kuo A."/>
            <person name="Curtis B.A."/>
            <person name="Tanifuji G."/>
            <person name="Burki F."/>
            <person name="Gruber A."/>
            <person name="Irimia M."/>
            <person name="Maruyama S."/>
            <person name="Arias M.C."/>
            <person name="Ball S.G."/>
            <person name="Gile G.H."/>
            <person name="Hirakawa Y."/>
            <person name="Hopkins J.F."/>
            <person name="Rensing S.A."/>
            <person name="Schmutz J."/>
            <person name="Symeonidi A."/>
            <person name="Elias M."/>
            <person name="Eveleigh R.J."/>
            <person name="Herman E.K."/>
            <person name="Klute M.J."/>
            <person name="Nakayama T."/>
            <person name="Obornik M."/>
            <person name="Reyes-Prieto A."/>
            <person name="Armbrust E.V."/>
            <person name="Aves S.J."/>
            <person name="Beiko R.G."/>
            <person name="Coutinho P."/>
            <person name="Dacks J.B."/>
            <person name="Durnford D.G."/>
            <person name="Fast N.M."/>
            <person name="Green B.R."/>
            <person name="Grisdale C."/>
            <person name="Hempe F."/>
            <person name="Henrissat B."/>
            <person name="Hoppner M.P."/>
            <person name="Ishida K.-I."/>
            <person name="Kim E."/>
            <person name="Koreny L."/>
            <person name="Kroth P.G."/>
            <person name="Liu Y."/>
            <person name="Malik S.-B."/>
            <person name="Maier U.G."/>
            <person name="McRose D."/>
            <person name="Mock T."/>
            <person name="Neilson J.A."/>
            <person name="Onodera N.T."/>
            <person name="Poole A.M."/>
            <person name="Pritham E.J."/>
            <person name="Richards T.A."/>
            <person name="Rocap G."/>
            <person name="Roy S.W."/>
            <person name="Sarai C."/>
            <person name="Schaack S."/>
            <person name="Shirato S."/>
            <person name="Slamovits C.H."/>
            <person name="Spencer D.F."/>
            <person name="Suzuki S."/>
            <person name="Worden A.Z."/>
            <person name="Zauner S."/>
            <person name="Barry K."/>
            <person name="Bell C."/>
            <person name="Bharti A.K."/>
            <person name="Crow J.A."/>
            <person name="Grimwood J."/>
            <person name="Kramer R."/>
            <person name="Lindquist E."/>
            <person name="Lucas S."/>
            <person name="Salamov A."/>
            <person name="McFadden G.I."/>
            <person name="Lane C.E."/>
            <person name="Keeling P.J."/>
            <person name="Gray M.W."/>
            <person name="Grigoriev I.V."/>
            <person name="Archibald J.M."/>
        </authorList>
    </citation>
    <scope>NUCLEOTIDE SEQUENCE</scope>
    <source>
        <strain evidence="5">CCMP2712</strain>
    </source>
</reference>
<dbReference type="InterPro" id="IPR023610">
    <property type="entry name" value="PInositol-4/5-P-5/4-kinase"/>
</dbReference>
<dbReference type="GO" id="GO:0016308">
    <property type="term" value="F:1-phosphatidylinositol-4-phosphate 5-kinase activity"/>
    <property type="evidence" value="ECO:0007669"/>
    <property type="project" value="TreeGrafter"/>
</dbReference>
<dbReference type="InterPro" id="IPR002498">
    <property type="entry name" value="PInositol-4-P-4/5-kinase_core"/>
</dbReference>
<dbReference type="OrthoDB" id="2129491at2759"/>